<reference evidence="3 4" key="1">
    <citation type="submission" date="2014-03" db="EMBL/GenBank/DDBJ databases">
        <title>The Genome Sequence of Plasmodium fragile nilgiri.</title>
        <authorList>
            <consortium name="The Broad Institute Genomics Platform"/>
            <consortium name="The Broad Institute Genome Sequencing Center for Infectious Disease"/>
            <person name="Neafsey D."/>
            <person name="Duraisingh M."/>
            <person name="Young S.K."/>
            <person name="Zeng Q."/>
            <person name="Gargeya S."/>
            <person name="Abouelleil A."/>
            <person name="Alvarado L."/>
            <person name="Chapman S.B."/>
            <person name="Gainer-Dewar J."/>
            <person name="Goldberg J."/>
            <person name="Griggs A."/>
            <person name="Gujja S."/>
            <person name="Hansen M."/>
            <person name="Howarth C."/>
            <person name="Imamovic A."/>
            <person name="Larimer J."/>
            <person name="Pearson M."/>
            <person name="Poon T.W."/>
            <person name="Priest M."/>
            <person name="Roberts A."/>
            <person name="Saif S."/>
            <person name="Shea T."/>
            <person name="Sykes S."/>
            <person name="Wortman J."/>
            <person name="Nusbaum C."/>
            <person name="Birren B."/>
        </authorList>
    </citation>
    <scope>NUCLEOTIDE SEQUENCE [LARGE SCALE GENOMIC DNA]</scope>
    <source>
        <strain evidence="4">nilgiri</strain>
    </source>
</reference>
<protein>
    <recommendedName>
        <fullName evidence="2">AMMECR1 domain-containing protein</fullName>
    </recommendedName>
</protein>
<keyword evidence="4" id="KW-1185">Reference proteome</keyword>
<organism evidence="3 4">
    <name type="scientific">Plasmodium fragile</name>
    <dbReference type="NCBI Taxonomy" id="5857"/>
    <lineage>
        <taxon>Eukaryota</taxon>
        <taxon>Sar</taxon>
        <taxon>Alveolata</taxon>
        <taxon>Apicomplexa</taxon>
        <taxon>Aconoidasida</taxon>
        <taxon>Haemosporida</taxon>
        <taxon>Plasmodiidae</taxon>
        <taxon>Plasmodium</taxon>
        <taxon>Plasmodium (Plasmodium)</taxon>
    </lineage>
</organism>
<dbReference type="GeneID" id="24269360"/>
<name>A0A0D9QHQ5_PLAFR</name>
<dbReference type="OrthoDB" id="24630at2759"/>
<feature type="domain" description="AMMECR1" evidence="2">
    <location>
        <begin position="21"/>
        <end position="230"/>
    </location>
</feature>
<dbReference type="AlphaFoldDB" id="A0A0D9QHQ5"/>
<dbReference type="Pfam" id="PF01871">
    <property type="entry name" value="AMMECR1"/>
    <property type="match status" value="1"/>
</dbReference>
<dbReference type="RefSeq" id="XP_012337079.1">
    <property type="nucleotide sequence ID" value="XM_012481656.1"/>
</dbReference>
<accession>A0A0D9QHQ5</accession>
<dbReference type="VEuPathDB" id="PlasmoDB:AK88_04046"/>
<dbReference type="InterPro" id="IPR023473">
    <property type="entry name" value="AMMECR1"/>
</dbReference>
<dbReference type="Proteomes" id="UP000054561">
    <property type="component" value="Unassembled WGS sequence"/>
</dbReference>
<proteinExistence type="predicted"/>
<evidence type="ECO:0000256" key="1">
    <source>
        <dbReference type="SAM" id="MobiDB-lite"/>
    </source>
</evidence>
<dbReference type="EMBL" id="KQ001696">
    <property type="protein sequence ID" value="KJP86327.1"/>
    <property type="molecule type" value="Genomic_DNA"/>
</dbReference>
<gene>
    <name evidence="3" type="ORF">AK88_04046</name>
</gene>
<dbReference type="OMA" id="RVENEQC"/>
<dbReference type="InterPro" id="IPR002733">
    <property type="entry name" value="AMMECR1_domain"/>
</dbReference>
<dbReference type="PROSITE" id="PS51112">
    <property type="entry name" value="AMMECR1"/>
    <property type="match status" value="1"/>
</dbReference>
<dbReference type="Gene3D" id="3.30.700.20">
    <property type="entry name" value="Hypothetical protein ph0010, domain 1"/>
    <property type="match status" value="1"/>
</dbReference>
<dbReference type="SUPFAM" id="SSF143447">
    <property type="entry name" value="AMMECR1-like"/>
    <property type="match status" value="1"/>
</dbReference>
<sequence length="579" mass="68145">MVPTQSEEQNEAQVPKSQTKIVNELIENKDAICSWCFDVLKCELKNEKFDKAPPLIQSLHNSGFKIPFFVKWMKLNDVKDMGSYDYDAYELNGCIGCLNEVDIMELRYYALESSLNDTRFYPITLQDFPFLIVTITYLFNFEKCAHVYDWIIGKHGIKISFVVNKKRYSSTFLPEVASQHNFDHQTTVKKLIRKANYRGEINDELLEGIEVERYEGISCSLTHVDYEKKEFAHFPCFLRRWLHNNRRDTRHMSSRRGIEPCLSEMKRKGCDVNVLSLVISNNNLCYCLLRNKIIKKIGLINIKKDFQPYEQGPSSTRKGKHNLDKEELTYSYDREDTPLSFNIREILTVLNLVKLHSDGDVQPGDSSNDRGNDGAAQWNQPSNAPMGTHAGTAQRGEEEQQQQRKPQEWIIGIEKVNDKYEKNRTKEKILSVLVYFLNSIFKCQIVFFCPKEARKYFSTKCNCSLETREETYKYIKDKVRNFPTVSKSDNKVNCLFSDSYVMAFYTYRYYMHHLVKNNRTVFNYLESEVRRNRSFNNILQSLKRVENEQCSYDMRELLRDRIGRIVDRESYRLVDKHMV</sequence>
<feature type="compositionally biased region" description="Basic and acidic residues" evidence="1">
    <location>
        <begin position="395"/>
        <end position="406"/>
    </location>
</feature>
<evidence type="ECO:0000313" key="4">
    <source>
        <dbReference type="Proteomes" id="UP000054561"/>
    </source>
</evidence>
<dbReference type="PANTHER" id="PTHR13016:SF0">
    <property type="entry name" value="AMME SYNDROME CANDIDATE GENE 1 PROTEIN"/>
    <property type="match status" value="1"/>
</dbReference>
<evidence type="ECO:0000259" key="2">
    <source>
        <dbReference type="PROSITE" id="PS51112"/>
    </source>
</evidence>
<dbReference type="InterPro" id="IPR027485">
    <property type="entry name" value="AMMECR1_N"/>
</dbReference>
<feature type="region of interest" description="Disordered" evidence="1">
    <location>
        <begin position="360"/>
        <end position="406"/>
    </location>
</feature>
<dbReference type="PANTHER" id="PTHR13016">
    <property type="entry name" value="AMMECR1 HOMOLOG"/>
    <property type="match status" value="1"/>
</dbReference>
<dbReference type="InterPro" id="IPR036071">
    <property type="entry name" value="AMMECR1_dom_sf"/>
</dbReference>
<evidence type="ECO:0000313" key="3">
    <source>
        <dbReference type="EMBL" id="KJP86327.1"/>
    </source>
</evidence>